<feature type="compositionally biased region" description="Pro residues" evidence="1">
    <location>
        <begin position="1"/>
        <end position="15"/>
    </location>
</feature>
<feature type="compositionally biased region" description="Low complexity" evidence="1">
    <location>
        <begin position="318"/>
        <end position="333"/>
    </location>
</feature>
<evidence type="ECO:0000313" key="2">
    <source>
        <dbReference type="EMBL" id="KAK7543097.1"/>
    </source>
</evidence>
<reference evidence="2 3" key="1">
    <citation type="submission" date="2024-04" db="EMBL/GenBank/DDBJ databases">
        <title>Phyllosticta paracitricarpa is synonymous to the EU quarantine fungus P. citricarpa based on phylogenomic analyses.</title>
        <authorList>
            <consortium name="Lawrence Berkeley National Laboratory"/>
            <person name="Van Ingen-Buijs V.A."/>
            <person name="Van Westerhoven A.C."/>
            <person name="Haridas S."/>
            <person name="Skiadas P."/>
            <person name="Martin F."/>
            <person name="Groenewald J.Z."/>
            <person name="Crous P.W."/>
            <person name="Seidl M.F."/>
        </authorList>
    </citation>
    <scope>NUCLEOTIDE SEQUENCE [LARGE SCALE GENOMIC DNA]</scope>
    <source>
        <strain evidence="2 3">CBS 122670</strain>
    </source>
</reference>
<keyword evidence="3" id="KW-1185">Reference proteome</keyword>
<proteinExistence type="predicted"/>
<protein>
    <submittedName>
        <fullName evidence="2">Uncharacterized protein</fullName>
    </submittedName>
</protein>
<organism evidence="2 3">
    <name type="scientific">Phyllosticta citricarpa</name>
    <dbReference type="NCBI Taxonomy" id="55181"/>
    <lineage>
        <taxon>Eukaryota</taxon>
        <taxon>Fungi</taxon>
        <taxon>Dikarya</taxon>
        <taxon>Ascomycota</taxon>
        <taxon>Pezizomycotina</taxon>
        <taxon>Dothideomycetes</taxon>
        <taxon>Dothideomycetes incertae sedis</taxon>
        <taxon>Botryosphaeriales</taxon>
        <taxon>Phyllostictaceae</taxon>
        <taxon>Phyllosticta</taxon>
    </lineage>
</organism>
<dbReference type="Proteomes" id="UP001365128">
    <property type="component" value="Unassembled WGS sequence"/>
</dbReference>
<evidence type="ECO:0000256" key="1">
    <source>
        <dbReference type="SAM" id="MobiDB-lite"/>
    </source>
</evidence>
<gene>
    <name evidence="2" type="ORF">IWX46DRAFT_168153</name>
</gene>
<feature type="region of interest" description="Disordered" evidence="1">
    <location>
        <begin position="268"/>
        <end position="354"/>
    </location>
</feature>
<sequence>MEPPSPYTGPKPVPPVLDTTPAPPFGAHIYQPPRTPSEQSSSAAGSRKRSRLGPPNKEPRHTPPCSASANGWSNISKAEALLRSEAASPVPFVTTRYRLAGGLDTPGLTAAAASDVDVDLRTEPYANYRRRWTVNENEDARLRPTIATGAKRKSPPNMKPPGQWPQCLWSFVGGVAGKVWEFARTSAFKGFYAGGGKGYEIPSAGQHANAREDEARGYSTGFSAYESFDFNATPIPGQFPVDDIWGSVDSPTERPVKRQHVESGSGWVLVERRDAQSSPRLATRRLPAGTTAPRVTTSRPAYRRSVPGRLTSPTVPGSSSLRSLSSLSAPRSPMHSRHDSAASGGSLRSPGSLPVEVHEYETRRRKEERQADASIRKINAQLKAMIREGREALGTRVEIVDDVDTEMFDEGYSEGYPVWK</sequence>
<feature type="region of interest" description="Disordered" evidence="1">
    <location>
        <begin position="1"/>
        <end position="71"/>
    </location>
</feature>
<dbReference type="EMBL" id="JBBPDW010000022">
    <property type="protein sequence ID" value="KAK7543097.1"/>
    <property type="molecule type" value="Genomic_DNA"/>
</dbReference>
<comment type="caution">
    <text evidence="2">The sequence shown here is derived from an EMBL/GenBank/DDBJ whole genome shotgun (WGS) entry which is preliminary data.</text>
</comment>
<name>A0ABR1M671_9PEZI</name>
<feature type="compositionally biased region" description="Low complexity" evidence="1">
    <location>
        <begin position="341"/>
        <end position="354"/>
    </location>
</feature>
<evidence type="ECO:0000313" key="3">
    <source>
        <dbReference type="Proteomes" id="UP001365128"/>
    </source>
</evidence>
<accession>A0ABR1M671</accession>